<evidence type="ECO:0000256" key="3">
    <source>
        <dbReference type="ARBA" id="ARBA00022737"/>
    </source>
</evidence>
<dbReference type="FunFam" id="1.10.510.10:FF:000571">
    <property type="entry name" value="Maternal embryonic leucine zipper kinase"/>
    <property type="match status" value="1"/>
</dbReference>
<dbReference type="Gene3D" id="3.30.1120.30">
    <property type="entry name" value="POLO box domain"/>
    <property type="match status" value="2"/>
</dbReference>
<dbReference type="InterPro" id="IPR000719">
    <property type="entry name" value="Prot_kinase_dom"/>
</dbReference>
<feature type="region of interest" description="Disordered" evidence="7">
    <location>
        <begin position="67"/>
        <end position="98"/>
    </location>
</feature>
<feature type="domain" description="Protein kinase" evidence="8">
    <location>
        <begin position="44"/>
        <end position="346"/>
    </location>
</feature>
<dbReference type="GO" id="GO:0005634">
    <property type="term" value="C:nucleus"/>
    <property type="evidence" value="ECO:0007669"/>
    <property type="project" value="TreeGrafter"/>
</dbReference>
<evidence type="ECO:0000256" key="1">
    <source>
        <dbReference type="ARBA" id="ARBA00022527"/>
    </source>
</evidence>
<dbReference type="InterPro" id="IPR033695">
    <property type="entry name" value="POLO_box_2"/>
</dbReference>
<evidence type="ECO:0000256" key="2">
    <source>
        <dbReference type="ARBA" id="ARBA00022679"/>
    </source>
</evidence>
<gene>
    <name evidence="10" type="ORF">FFLO_03082</name>
</gene>
<evidence type="ECO:0000256" key="4">
    <source>
        <dbReference type="ARBA" id="ARBA00022741"/>
    </source>
</evidence>
<dbReference type="InterPro" id="IPR036947">
    <property type="entry name" value="POLO_box_dom_sf"/>
</dbReference>
<dbReference type="SUPFAM" id="SSF56112">
    <property type="entry name" value="Protein kinase-like (PK-like)"/>
    <property type="match status" value="1"/>
</dbReference>
<dbReference type="InterPro" id="IPR011009">
    <property type="entry name" value="Kinase-like_dom_sf"/>
</dbReference>
<dbReference type="SMART" id="SM00220">
    <property type="entry name" value="S_TKc"/>
    <property type="match status" value="1"/>
</dbReference>
<evidence type="ECO:0000259" key="9">
    <source>
        <dbReference type="PROSITE" id="PS50078"/>
    </source>
</evidence>
<evidence type="ECO:0000313" key="11">
    <source>
        <dbReference type="Proteomes" id="UP000812966"/>
    </source>
</evidence>
<comment type="caution">
    <text evidence="10">The sequence shown here is derived from an EMBL/GenBank/DDBJ whole genome shotgun (WGS) entry which is preliminary data.</text>
</comment>
<dbReference type="GO" id="GO:0005737">
    <property type="term" value="C:cytoplasm"/>
    <property type="evidence" value="ECO:0007669"/>
    <property type="project" value="TreeGrafter"/>
</dbReference>
<evidence type="ECO:0000256" key="6">
    <source>
        <dbReference type="ARBA" id="ARBA00022840"/>
    </source>
</evidence>
<feature type="region of interest" description="Disordered" evidence="7">
    <location>
        <begin position="1"/>
        <end position="35"/>
    </location>
</feature>
<dbReference type="PROSITE" id="PS00108">
    <property type="entry name" value="PROTEIN_KINASE_ST"/>
    <property type="match status" value="1"/>
</dbReference>
<keyword evidence="11" id="KW-1185">Reference proteome</keyword>
<dbReference type="Pfam" id="PF00659">
    <property type="entry name" value="POLO_box"/>
    <property type="match status" value="2"/>
</dbReference>
<keyword evidence="5" id="KW-0418">Kinase</keyword>
<evidence type="ECO:0008006" key="12">
    <source>
        <dbReference type="Google" id="ProtNLM"/>
    </source>
</evidence>
<dbReference type="Gene3D" id="1.10.510.10">
    <property type="entry name" value="Transferase(Phosphotransferase) domain 1"/>
    <property type="match status" value="1"/>
</dbReference>
<dbReference type="SUPFAM" id="SSF82615">
    <property type="entry name" value="Polo-box domain"/>
    <property type="match status" value="2"/>
</dbReference>
<dbReference type="GO" id="GO:0000922">
    <property type="term" value="C:spindle pole"/>
    <property type="evidence" value="ECO:0007669"/>
    <property type="project" value="TreeGrafter"/>
</dbReference>
<dbReference type="InterPro" id="IPR033701">
    <property type="entry name" value="POLO_box_1"/>
</dbReference>
<dbReference type="EMBL" id="JABELV010000054">
    <property type="protein sequence ID" value="KAG7549046.1"/>
    <property type="molecule type" value="Genomic_DNA"/>
</dbReference>
<dbReference type="InterPro" id="IPR000959">
    <property type="entry name" value="POLO_box_dom"/>
</dbReference>
<dbReference type="GO" id="GO:0004674">
    <property type="term" value="F:protein serine/threonine kinase activity"/>
    <property type="evidence" value="ECO:0007669"/>
    <property type="project" value="UniProtKB-KW"/>
</dbReference>
<evidence type="ECO:0000256" key="5">
    <source>
        <dbReference type="ARBA" id="ARBA00022777"/>
    </source>
</evidence>
<accession>A0A8K0JM35</accession>
<dbReference type="PANTHER" id="PTHR24345">
    <property type="entry name" value="SERINE/THREONINE-PROTEIN KINASE PLK"/>
    <property type="match status" value="1"/>
</dbReference>
<dbReference type="Proteomes" id="UP000812966">
    <property type="component" value="Unassembled WGS sequence"/>
</dbReference>
<dbReference type="InterPro" id="IPR008271">
    <property type="entry name" value="Ser/Thr_kinase_AS"/>
</dbReference>
<keyword evidence="1" id="KW-0723">Serine/threonine-protein kinase</keyword>
<keyword evidence="2" id="KW-0808">Transferase</keyword>
<dbReference type="CDD" id="cd13118">
    <property type="entry name" value="POLO_box_1"/>
    <property type="match status" value="1"/>
</dbReference>
<organism evidence="10 11">
    <name type="scientific">Filobasidium floriforme</name>
    <dbReference type="NCBI Taxonomy" id="5210"/>
    <lineage>
        <taxon>Eukaryota</taxon>
        <taxon>Fungi</taxon>
        <taxon>Dikarya</taxon>
        <taxon>Basidiomycota</taxon>
        <taxon>Agaricomycotina</taxon>
        <taxon>Tremellomycetes</taxon>
        <taxon>Filobasidiales</taxon>
        <taxon>Filobasidiaceae</taxon>
        <taxon>Filobasidium</taxon>
    </lineage>
</organism>
<dbReference type="GO" id="GO:0005524">
    <property type="term" value="F:ATP binding"/>
    <property type="evidence" value="ECO:0007669"/>
    <property type="project" value="UniProtKB-KW"/>
</dbReference>
<dbReference type="GO" id="GO:0005816">
    <property type="term" value="C:spindle pole body"/>
    <property type="evidence" value="ECO:0007669"/>
    <property type="project" value="TreeGrafter"/>
</dbReference>
<evidence type="ECO:0000256" key="7">
    <source>
        <dbReference type="SAM" id="MobiDB-lite"/>
    </source>
</evidence>
<sequence length="795" mass="89942">MPTKSEHPNHPKLTNSKKDNKKHPPPPVLITDRDVGVQYVREDDERRAFLGEGGFAKVYSYTQLPFNPNHKPNSASTSASSSKSKVKTEHTEVELESLDETTKNHVLRSNTAQAVKVVPHEMLGSSKKRTKLYCEIKIQSMMDHPHIVTLHNTFQDDQNIYLCLEECAGGNMMTLLRKRTHFTEPEARVYMTQLISAVMYMHEARVMHRDLKLGNVFVMDKGSKGLCCKVGDFGLAALLDKDSDRRKTMCGTPNYIAPEILVQKGGHSYEVDIWSLGVMLYTMLIGKTPFQDKSVDGIYANIKVVKYIWPADCKVSLEARELVKSILSADPKLRPTLNEMLHHPWFTSGPIPSHVSSSALLTAPEYHEMTREEIKHNFYRVKRKAGVGQNLPLRVPKAETVETPQEVGKEVERAVKQQEAEYQTAIQPGSPISALLRSARKPPVVAPVHMPRSGRGESNLLPKFQALQKQVPRGSPLRNEAGRAIASQSTKIAGGIKEEDEDEYEPRRDDKRNVLLPSTNGRANGAEVKPVQRHDEQVKDTGKIASSRRTPYDKVVSYLDSAIAYREKGEKVKVPDHEPIRPTDFIACWLDYAHKYGMGYALTDGSVGVQFNDDTTMVLAPNKKYIDLIRPHHKDLVSPPRESIRANSEVTDKTIKDRIFLLNHFEAYMEGKLHAGEKYCETDASLNTGMSYLAQYWRLNKLIAFRMSSGVLQFNYHDHSKLIMSDDGLTITYIDDLYNIWTWHLASLISFETSSEEGTRERRRMESAWRKLTYARDVVAKLDRLPSVTQSTKAA</sequence>
<dbReference type="GO" id="GO:0000776">
    <property type="term" value="C:kinetochore"/>
    <property type="evidence" value="ECO:0007669"/>
    <property type="project" value="TreeGrafter"/>
</dbReference>
<keyword evidence="6" id="KW-0067">ATP-binding</keyword>
<dbReference type="GO" id="GO:0007052">
    <property type="term" value="P:mitotic spindle organization"/>
    <property type="evidence" value="ECO:0007669"/>
    <property type="project" value="TreeGrafter"/>
</dbReference>
<dbReference type="Pfam" id="PF00069">
    <property type="entry name" value="Pkinase"/>
    <property type="match status" value="1"/>
</dbReference>
<proteinExistence type="predicted"/>
<feature type="region of interest" description="Disordered" evidence="7">
    <location>
        <begin position="470"/>
        <end position="544"/>
    </location>
</feature>
<protein>
    <recommendedName>
        <fullName evidence="12">Serine/threonine-protein kinase</fullName>
    </recommendedName>
</protein>
<evidence type="ECO:0000313" key="10">
    <source>
        <dbReference type="EMBL" id="KAG7549046.1"/>
    </source>
</evidence>
<dbReference type="PANTHER" id="PTHR24345:SF0">
    <property type="entry name" value="CELL CYCLE SERINE_THREONINE-PROTEIN KINASE CDC5_MSD2"/>
    <property type="match status" value="1"/>
</dbReference>
<evidence type="ECO:0000259" key="8">
    <source>
        <dbReference type="PROSITE" id="PS50011"/>
    </source>
</evidence>
<feature type="domain" description="POLO box" evidence="9">
    <location>
        <begin position="689"/>
        <end position="777"/>
    </location>
</feature>
<feature type="compositionally biased region" description="Basic and acidic residues" evidence="7">
    <location>
        <begin position="530"/>
        <end position="542"/>
    </location>
</feature>
<dbReference type="PROSITE" id="PS50078">
    <property type="entry name" value="POLO_BOX"/>
    <property type="match status" value="2"/>
</dbReference>
<dbReference type="PROSITE" id="PS50011">
    <property type="entry name" value="PROTEIN_KINASE_DOM"/>
    <property type="match status" value="1"/>
</dbReference>
<feature type="domain" description="POLO box" evidence="9">
    <location>
        <begin position="585"/>
        <end position="671"/>
    </location>
</feature>
<dbReference type="CDD" id="cd13117">
    <property type="entry name" value="POLO_box_2"/>
    <property type="match status" value="1"/>
</dbReference>
<feature type="compositionally biased region" description="Low complexity" evidence="7">
    <location>
        <begin position="74"/>
        <end position="83"/>
    </location>
</feature>
<name>A0A8K0JM35_9TREE</name>
<keyword evidence="3" id="KW-0677">Repeat</keyword>
<dbReference type="AlphaFoldDB" id="A0A8K0JM35"/>
<reference evidence="10" key="1">
    <citation type="submission" date="2020-04" db="EMBL/GenBank/DDBJ databases">
        <title>Analysis of mating type loci in Filobasidium floriforme.</title>
        <authorList>
            <person name="Nowrousian M."/>
        </authorList>
    </citation>
    <scope>NUCLEOTIDE SEQUENCE</scope>
    <source>
        <strain evidence="10">CBS 6242</strain>
    </source>
</reference>
<keyword evidence="4" id="KW-0547">Nucleotide-binding</keyword>